<accession>A0A6J4VJT7</accession>
<dbReference type="AlphaFoldDB" id="A0A6J4VJT7"/>
<dbReference type="EMBL" id="CADCWM010000776">
    <property type="protein sequence ID" value="CAA9580086.1"/>
    <property type="molecule type" value="Genomic_DNA"/>
</dbReference>
<feature type="non-terminal residue" evidence="1">
    <location>
        <position position="38"/>
    </location>
</feature>
<gene>
    <name evidence="1" type="ORF">AVDCRST_MAG88-3222</name>
</gene>
<protein>
    <recommendedName>
        <fullName evidence="2">MBL fold metallo-hydrolase</fullName>
    </recommendedName>
</protein>
<evidence type="ECO:0000313" key="1">
    <source>
        <dbReference type="EMBL" id="CAA9580086.1"/>
    </source>
</evidence>
<proteinExistence type="predicted"/>
<name>A0A6J4VJT7_9BACT</name>
<sequence>MAEIKWFGHGCFRLRGREATILMDPVGRSTGYTLPRQK</sequence>
<dbReference type="Pfam" id="PF13483">
    <property type="entry name" value="Lactamase_B_3"/>
    <property type="match status" value="1"/>
</dbReference>
<dbReference type="InterPro" id="IPR036866">
    <property type="entry name" value="RibonucZ/Hydroxyglut_hydro"/>
</dbReference>
<evidence type="ECO:0008006" key="2">
    <source>
        <dbReference type="Google" id="ProtNLM"/>
    </source>
</evidence>
<reference evidence="1" key="1">
    <citation type="submission" date="2020-02" db="EMBL/GenBank/DDBJ databases">
        <authorList>
            <person name="Meier V. D."/>
        </authorList>
    </citation>
    <scope>NUCLEOTIDE SEQUENCE</scope>
    <source>
        <strain evidence="1">AVDCRST_MAG88</strain>
    </source>
</reference>
<organism evidence="1">
    <name type="scientific">uncultured Thermomicrobiales bacterium</name>
    <dbReference type="NCBI Taxonomy" id="1645740"/>
    <lineage>
        <taxon>Bacteria</taxon>
        <taxon>Pseudomonadati</taxon>
        <taxon>Thermomicrobiota</taxon>
        <taxon>Thermomicrobia</taxon>
        <taxon>Thermomicrobiales</taxon>
        <taxon>environmental samples</taxon>
    </lineage>
</organism>
<dbReference type="Gene3D" id="3.60.15.10">
    <property type="entry name" value="Ribonuclease Z/Hydroxyacylglutathione hydrolase-like"/>
    <property type="match status" value="1"/>
</dbReference>